<evidence type="ECO:0000256" key="1">
    <source>
        <dbReference type="SAM" id="SignalP"/>
    </source>
</evidence>
<dbReference type="AlphaFoldDB" id="A0A2T4IF91"/>
<dbReference type="EMBL" id="PZKC01000006">
    <property type="protein sequence ID" value="PTD96450.1"/>
    <property type="molecule type" value="Genomic_DNA"/>
</dbReference>
<dbReference type="PROSITE" id="PS51257">
    <property type="entry name" value="PROKAR_LIPOPROTEIN"/>
    <property type="match status" value="1"/>
</dbReference>
<feature type="signal peptide" evidence="1">
    <location>
        <begin position="1"/>
        <end position="21"/>
    </location>
</feature>
<reference evidence="2 3" key="1">
    <citation type="submission" date="2018-03" db="EMBL/GenBank/DDBJ databases">
        <authorList>
            <person name="Keele B.F."/>
        </authorList>
    </citation>
    <scope>NUCLEOTIDE SEQUENCE [LARGE SCALE GENOMIC DNA]</scope>
    <source>
        <strain evidence="2 3">D20</strain>
    </source>
</reference>
<comment type="caution">
    <text evidence="2">The sequence shown here is derived from an EMBL/GenBank/DDBJ whole genome shotgun (WGS) entry which is preliminary data.</text>
</comment>
<dbReference type="RefSeq" id="WP_107493364.1">
    <property type="nucleotide sequence ID" value="NZ_PZKC01000006.1"/>
</dbReference>
<dbReference type="Proteomes" id="UP000241193">
    <property type="component" value="Unassembled WGS sequence"/>
</dbReference>
<name>A0A2T4IF91_9RHOO</name>
<protein>
    <recommendedName>
        <fullName evidence="4">Lipoprotein</fullName>
    </recommendedName>
</protein>
<organism evidence="2 3">
    <name type="scientific">Pseudothauera lacus</name>
    <dbReference type="NCBI Taxonomy" id="2136175"/>
    <lineage>
        <taxon>Bacteria</taxon>
        <taxon>Pseudomonadati</taxon>
        <taxon>Pseudomonadota</taxon>
        <taxon>Betaproteobacteria</taxon>
        <taxon>Rhodocyclales</taxon>
        <taxon>Zoogloeaceae</taxon>
        <taxon>Pseudothauera</taxon>
    </lineage>
</organism>
<reference evidence="2 3" key="2">
    <citation type="submission" date="2018-04" db="EMBL/GenBank/DDBJ databases">
        <title>Thauera lacus sp. nov., isolated from an saline lake in Inner Mongolia, China.</title>
        <authorList>
            <person name="Liang Q.-Y."/>
        </authorList>
    </citation>
    <scope>NUCLEOTIDE SEQUENCE [LARGE SCALE GENOMIC DNA]</scope>
    <source>
        <strain evidence="2 3">D20</strain>
    </source>
</reference>
<dbReference type="OrthoDB" id="9180224at2"/>
<keyword evidence="1" id="KW-0732">Signal</keyword>
<sequence>MRTLLATFLCLLTLACSKGEAEQGSPLTESSDGSRYVNAYFGLEVVKPAGWYAQDPEATMAMSARGVNMMAGDSKGMKALLDESLRTTLPIFAFFQHVPGAAASSNPSVIAVAENIAIMPGIKSGCDYLFHARQILASSAMQPDISAGCQIQTVNGVPFGSFEVRTELGGRTVVQRYLACVQGEHALGVIQTYFNDSDKARVDAVVDSIKLSCS</sequence>
<feature type="chain" id="PRO_5015619215" description="Lipoprotein" evidence="1">
    <location>
        <begin position="22"/>
        <end position="214"/>
    </location>
</feature>
<evidence type="ECO:0000313" key="2">
    <source>
        <dbReference type="EMBL" id="PTD96450.1"/>
    </source>
</evidence>
<keyword evidence="3" id="KW-1185">Reference proteome</keyword>
<proteinExistence type="predicted"/>
<evidence type="ECO:0008006" key="4">
    <source>
        <dbReference type="Google" id="ProtNLM"/>
    </source>
</evidence>
<evidence type="ECO:0000313" key="3">
    <source>
        <dbReference type="Proteomes" id="UP000241193"/>
    </source>
</evidence>
<gene>
    <name evidence="2" type="ORF">C8261_09055</name>
</gene>
<accession>A0A2T4IF91</accession>